<keyword evidence="4" id="KW-1133">Transmembrane helix</keyword>
<dbReference type="Gene3D" id="1.10.10.1320">
    <property type="entry name" value="Anti-sigma factor, zinc-finger domain"/>
    <property type="match status" value="1"/>
</dbReference>
<comment type="caution">
    <text evidence="5">The sequence shown here is derived from an EMBL/GenBank/DDBJ whole genome shotgun (WGS) entry which is preliminary data.</text>
</comment>
<feature type="compositionally biased region" description="Basic and acidic residues" evidence="3">
    <location>
        <begin position="127"/>
        <end position="137"/>
    </location>
</feature>
<dbReference type="EMBL" id="JBIAWJ010000001">
    <property type="protein sequence ID" value="MFF4519964.1"/>
    <property type="molecule type" value="Genomic_DNA"/>
</dbReference>
<feature type="region of interest" description="Disordered" evidence="3">
    <location>
        <begin position="310"/>
        <end position="333"/>
    </location>
</feature>
<feature type="compositionally biased region" description="Basic and acidic residues" evidence="3">
    <location>
        <begin position="103"/>
        <end position="119"/>
    </location>
</feature>
<dbReference type="RefSeq" id="WP_387882497.1">
    <property type="nucleotide sequence ID" value="NZ_JBIAWJ010000001.1"/>
</dbReference>
<evidence type="ECO:0000256" key="2">
    <source>
        <dbReference type="ARBA" id="ARBA00023163"/>
    </source>
</evidence>
<reference evidence="5 6" key="1">
    <citation type="submission" date="2024-10" db="EMBL/GenBank/DDBJ databases">
        <title>The Natural Products Discovery Center: Release of the First 8490 Sequenced Strains for Exploring Actinobacteria Biosynthetic Diversity.</title>
        <authorList>
            <person name="Kalkreuter E."/>
            <person name="Kautsar S.A."/>
            <person name="Yang D."/>
            <person name="Bader C.D."/>
            <person name="Teijaro C.N."/>
            <person name="Fluegel L."/>
            <person name="Davis C.M."/>
            <person name="Simpson J.R."/>
            <person name="Lauterbach L."/>
            <person name="Steele A.D."/>
            <person name="Gui C."/>
            <person name="Meng S."/>
            <person name="Li G."/>
            <person name="Viehrig K."/>
            <person name="Ye F."/>
            <person name="Su P."/>
            <person name="Kiefer A.F."/>
            <person name="Nichols A."/>
            <person name="Cepeda A.J."/>
            <person name="Yan W."/>
            <person name="Fan B."/>
            <person name="Jiang Y."/>
            <person name="Adhikari A."/>
            <person name="Zheng C.-J."/>
            <person name="Schuster L."/>
            <person name="Cowan T.M."/>
            <person name="Smanski M.J."/>
            <person name="Chevrette M.G."/>
            <person name="De Carvalho L.P.S."/>
            <person name="Shen B."/>
        </authorList>
    </citation>
    <scope>NUCLEOTIDE SEQUENCE [LARGE SCALE GENOMIC DNA]</scope>
    <source>
        <strain evidence="5 6">NPDC001390</strain>
    </source>
</reference>
<keyword evidence="4" id="KW-0472">Membrane</keyword>
<feature type="compositionally biased region" description="Low complexity" evidence="3">
    <location>
        <begin position="87"/>
        <end position="98"/>
    </location>
</feature>
<keyword evidence="1" id="KW-0805">Transcription regulation</keyword>
<dbReference type="InterPro" id="IPR041916">
    <property type="entry name" value="Anti_sigma_zinc_sf"/>
</dbReference>
<keyword evidence="2" id="KW-0804">Transcription</keyword>
<evidence type="ECO:0000256" key="1">
    <source>
        <dbReference type="ARBA" id="ARBA00023015"/>
    </source>
</evidence>
<feature type="region of interest" description="Disordered" evidence="3">
    <location>
        <begin position="87"/>
        <end position="156"/>
    </location>
</feature>
<gene>
    <name evidence="5" type="ORF">ACFY1D_00580</name>
</gene>
<evidence type="ECO:0000313" key="5">
    <source>
        <dbReference type="EMBL" id="MFF4519964.1"/>
    </source>
</evidence>
<name>A0ABW6UBL7_9ACTN</name>
<protein>
    <submittedName>
        <fullName evidence="5">Anti-sigma factor family protein</fullName>
    </submittedName>
</protein>
<evidence type="ECO:0000313" key="6">
    <source>
        <dbReference type="Proteomes" id="UP001602058"/>
    </source>
</evidence>
<proteinExistence type="predicted"/>
<accession>A0ABW6UBL7</accession>
<feature type="region of interest" description="Disordered" evidence="3">
    <location>
        <begin position="219"/>
        <end position="254"/>
    </location>
</feature>
<feature type="transmembrane region" description="Helical" evidence="4">
    <location>
        <begin position="159"/>
        <end position="178"/>
    </location>
</feature>
<keyword evidence="4" id="KW-0812">Transmembrane</keyword>
<evidence type="ECO:0000256" key="4">
    <source>
        <dbReference type="SAM" id="Phobius"/>
    </source>
</evidence>
<evidence type="ECO:0000256" key="3">
    <source>
        <dbReference type="SAM" id="MobiDB-lite"/>
    </source>
</evidence>
<sequence length="333" mass="34715">MTSTTETAEHPEITELSDLTEGLLPPSRTASVRQHLDECPLCADVYASLEEIRGMLGTLPGPPRMPADIAGRIDAALAAEALLNSTAPEAQATPATTALRPADVSRPELDENNDAHVSRETSPPADRPTDRPTDRPSGHSRGATGPGRPSRKRSARRRIVVVSAVFTVAALGLGTLLAQSMGGTGSGDNPGADHSQDASVSAFSGDTVKNQVETLLAKNHSTGKDSGSGDDDFRTSTKPPGSKTDGPNIFNTVDVPSCITEGVGRSERPLAAKEGEYKKAPAYLVVMPDASHTDRVTAYVVDAACVGKTPTPPGDVLLKHSYPRPSATPSSGR</sequence>
<dbReference type="Proteomes" id="UP001602058">
    <property type="component" value="Unassembled WGS sequence"/>
</dbReference>
<keyword evidence="6" id="KW-1185">Reference proteome</keyword>
<organism evidence="5 6">
    <name type="scientific">Streptomyces bluensis</name>
    <dbReference type="NCBI Taxonomy" id="33897"/>
    <lineage>
        <taxon>Bacteria</taxon>
        <taxon>Bacillati</taxon>
        <taxon>Actinomycetota</taxon>
        <taxon>Actinomycetes</taxon>
        <taxon>Kitasatosporales</taxon>
        <taxon>Streptomycetaceae</taxon>
        <taxon>Streptomyces</taxon>
    </lineage>
</organism>